<dbReference type="RefSeq" id="XP_058325884.1">
    <property type="nucleotide sequence ID" value="XM_058479316.1"/>
</dbReference>
<dbReference type="GeneID" id="83206620"/>
<proteinExistence type="predicted"/>
<dbReference type="InterPro" id="IPR036770">
    <property type="entry name" value="Ankyrin_rpt-contain_sf"/>
</dbReference>
<dbReference type="Proteomes" id="UP001150941">
    <property type="component" value="Unassembled WGS sequence"/>
</dbReference>
<dbReference type="Gene3D" id="1.25.40.20">
    <property type="entry name" value="Ankyrin repeat-containing domain"/>
    <property type="match status" value="1"/>
</dbReference>
<dbReference type="EMBL" id="JAPQKS010000008">
    <property type="protein sequence ID" value="KAJ5217013.1"/>
    <property type="molecule type" value="Genomic_DNA"/>
</dbReference>
<dbReference type="AlphaFoldDB" id="A0A9W9NDU7"/>
<keyword evidence="2" id="KW-1185">Reference proteome</keyword>
<name>A0A9W9NDU7_9EURO</name>
<reference evidence="1" key="1">
    <citation type="submission" date="2022-11" db="EMBL/GenBank/DDBJ databases">
        <authorList>
            <person name="Petersen C."/>
        </authorList>
    </citation>
    <scope>NUCLEOTIDE SEQUENCE</scope>
    <source>
        <strain evidence="1">IBT 19713</strain>
    </source>
</reference>
<reference evidence="1" key="2">
    <citation type="journal article" date="2023" name="IMA Fungus">
        <title>Comparative genomic study of the Penicillium genus elucidates a diverse pangenome and 15 lateral gene transfer events.</title>
        <authorList>
            <person name="Petersen C."/>
            <person name="Sorensen T."/>
            <person name="Nielsen M.R."/>
            <person name="Sondergaard T.E."/>
            <person name="Sorensen J.L."/>
            <person name="Fitzpatrick D.A."/>
            <person name="Frisvad J.C."/>
            <person name="Nielsen K.L."/>
        </authorList>
    </citation>
    <scope>NUCLEOTIDE SEQUENCE</scope>
    <source>
        <strain evidence="1">IBT 19713</strain>
    </source>
</reference>
<accession>A0A9W9NDU7</accession>
<evidence type="ECO:0000313" key="1">
    <source>
        <dbReference type="EMBL" id="KAJ5217013.1"/>
    </source>
</evidence>
<sequence>MEAIENRDLYLLKLLIEKSGGYVDFTQKDETGKTILDLASASGWPEGLEVLQQSSN</sequence>
<comment type="caution">
    <text evidence="1">The sequence shown here is derived from an EMBL/GenBank/DDBJ whole genome shotgun (WGS) entry which is preliminary data.</text>
</comment>
<evidence type="ECO:0000313" key="2">
    <source>
        <dbReference type="Proteomes" id="UP001150941"/>
    </source>
</evidence>
<evidence type="ECO:0008006" key="3">
    <source>
        <dbReference type="Google" id="ProtNLM"/>
    </source>
</evidence>
<dbReference type="SUPFAM" id="SSF48403">
    <property type="entry name" value="Ankyrin repeat"/>
    <property type="match status" value="1"/>
</dbReference>
<organism evidence="1 2">
    <name type="scientific">Penicillium chermesinum</name>
    <dbReference type="NCBI Taxonomy" id="63820"/>
    <lineage>
        <taxon>Eukaryota</taxon>
        <taxon>Fungi</taxon>
        <taxon>Dikarya</taxon>
        <taxon>Ascomycota</taxon>
        <taxon>Pezizomycotina</taxon>
        <taxon>Eurotiomycetes</taxon>
        <taxon>Eurotiomycetidae</taxon>
        <taxon>Eurotiales</taxon>
        <taxon>Aspergillaceae</taxon>
        <taxon>Penicillium</taxon>
    </lineage>
</organism>
<protein>
    <recommendedName>
        <fullName evidence="3">Ankyrin repeat protein</fullName>
    </recommendedName>
</protein>
<gene>
    <name evidence="1" type="ORF">N7468_010021</name>
</gene>